<feature type="chain" id="PRO_5018753858" evidence="3">
    <location>
        <begin position="30"/>
        <end position="730"/>
    </location>
</feature>
<dbReference type="InterPro" id="IPR011990">
    <property type="entry name" value="TPR-like_helical_dom_sf"/>
</dbReference>
<dbReference type="GO" id="GO:0016020">
    <property type="term" value="C:membrane"/>
    <property type="evidence" value="ECO:0007669"/>
    <property type="project" value="InterPro"/>
</dbReference>
<gene>
    <name evidence="5" type="ORF">PCC6912_39280</name>
</gene>
<dbReference type="InterPro" id="IPR023346">
    <property type="entry name" value="Lysozyme-like_dom_sf"/>
</dbReference>
<dbReference type="AlphaFoldDB" id="A0A3S1A1K7"/>
<dbReference type="PROSITE" id="PS00922">
    <property type="entry name" value="TRANSGLYCOSYLASE"/>
    <property type="match status" value="1"/>
</dbReference>
<dbReference type="PANTHER" id="PTHR37423:SF5">
    <property type="entry name" value="SOLUBLE LYTIC MUREIN TRANSGLYCOSYLASE"/>
    <property type="match status" value="1"/>
</dbReference>
<dbReference type="InterPro" id="IPR000189">
    <property type="entry name" value="Transglyc_AS"/>
</dbReference>
<reference evidence="5 6" key="1">
    <citation type="journal article" date="2019" name="Genome Biol. Evol.">
        <title>Day and night: Metabolic profiles and evolutionary relationships of six axenic non-marine cyanobacteria.</title>
        <authorList>
            <person name="Will S.E."/>
            <person name="Henke P."/>
            <person name="Boedeker C."/>
            <person name="Huang S."/>
            <person name="Brinkmann H."/>
            <person name="Rohde M."/>
            <person name="Jarek M."/>
            <person name="Friedl T."/>
            <person name="Seufert S."/>
            <person name="Schumacher M."/>
            <person name="Overmann J."/>
            <person name="Neumann-Schaal M."/>
            <person name="Petersen J."/>
        </authorList>
    </citation>
    <scope>NUCLEOTIDE SEQUENCE [LARGE SCALE GENOMIC DNA]</scope>
    <source>
        <strain evidence="5 6">PCC 6912</strain>
    </source>
</reference>
<dbReference type="RefSeq" id="WP_016878400.1">
    <property type="nucleotide sequence ID" value="NZ_AJLN01000078.1"/>
</dbReference>
<dbReference type="InterPro" id="IPR008939">
    <property type="entry name" value="Lytic_TGlycosylase_superhlx_U"/>
</dbReference>
<dbReference type="Pfam" id="PF01464">
    <property type="entry name" value="SLT"/>
    <property type="match status" value="1"/>
</dbReference>
<dbReference type="GO" id="GO:0000270">
    <property type="term" value="P:peptidoglycan metabolic process"/>
    <property type="evidence" value="ECO:0007669"/>
    <property type="project" value="InterPro"/>
</dbReference>
<protein>
    <submittedName>
        <fullName evidence="5">Transglycosylase</fullName>
    </submittedName>
</protein>
<evidence type="ECO:0000313" key="6">
    <source>
        <dbReference type="Proteomes" id="UP000268857"/>
    </source>
</evidence>
<evidence type="ECO:0000256" key="1">
    <source>
        <dbReference type="ARBA" id="ARBA00007734"/>
    </source>
</evidence>
<dbReference type="SUPFAM" id="SSF53955">
    <property type="entry name" value="Lysozyme-like"/>
    <property type="match status" value="1"/>
</dbReference>
<name>A0A3S1A1K7_CHLFR</name>
<evidence type="ECO:0000256" key="2">
    <source>
        <dbReference type="ARBA" id="ARBA00022729"/>
    </source>
</evidence>
<dbReference type="OrthoDB" id="9815002at2"/>
<dbReference type="InterPro" id="IPR019734">
    <property type="entry name" value="TPR_rpt"/>
</dbReference>
<dbReference type="PANTHER" id="PTHR37423">
    <property type="entry name" value="SOLUBLE LYTIC MUREIN TRANSGLYCOSYLASE-RELATED"/>
    <property type="match status" value="1"/>
</dbReference>
<dbReference type="STRING" id="211165.GCA_000317285_02743"/>
<evidence type="ECO:0000259" key="4">
    <source>
        <dbReference type="Pfam" id="PF01464"/>
    </source>
</evidence>
<keyword evidence="2 3" id="KW-0732">Signal</keyword>
<dbReference type="GO" id="GO:0042597">
    <property type="term" value="C:periplasmic space"/>
    <property type="evidence" value="ECO:0007669"/>
    <property type="project" value="InterPro"/>
</dbReference>
<feature type="signal peptide" evidence="3">
    <location>
        <begin position="1"/>
        <end position="29"/>
    </location>
</feature>
<dbReference type="Proteomes" id="UP000268857">
    <property type="component" value="Unassembled WGS sequence"/>
</dbReference>
<dbReference type="CDD" id="cd13401">
    <property type="entry name" value="Slt70-like"/>
    <property type="match status" value="1"/>
</dbReference>
<evidence type="ECO:0000256" key="3">
    <source>
        <dbReference type="SAM" id="SignalP"/>
    </source>
</evidence>
<organism evidence="5 6">
    <name type="scientific">Chlorogloeopsis fritschii PCC 6912</name>
    <dbReference type="NCBI Taxonomy" id="211165"/>
    <lineage>
        <taxon>Bacteria</taxon>
        <taxon>Bacillati</taxon>
        <taxon>Cyanobacteriota</taxon>
        <taxon>Cyanophyceae</taxon>
        <taxon>Nostocales</taxon>
        <taxon>Chlorogloeopsidaceae</taxon>
        <taxon>Chlorogloeopsis</taxon>
    </lineage>
</organism>
<keyword evidence="6" id="KW-1185">Reference proteome</keyword>
<dbReference type="GO" id="GO:0008933">
    <property type="term" value="F:peptidoglycan lytic transglycosylase activity"/>
    <property type="evidence" value="ECO:0007669"/>
    <property type="project" value="InterPro"/>
</dbReference>
<dbReference type="SUPFAM" id="SSF48435">
    <property type="entry name" value="Bacterial muramidases"/>
    <property type="match status" value="1"/>
</dbReference>
<comment type="similarity">
    <text evidence="1">Belongs to the transglycosylase Slt family.</text>
</comment>
<dbReference type="Gene3D" id="1.10.530.10">
    <property type="match status" value="1"/>
</dbReference>
<evidence type="ECO:0000313" key="5">
    <source>
        <dbReference type="EMBL" id="RUR77537.1"/>
    </source>
</evidence>
<dbReference type="Gene3D" id="1.25.40.10">
    <property type="entry name" value="Tetratricopeptide repeat domain"/>
    <property type="match status" value="2"/>
</dbReference>
<comment type="caution">
    <text evidence="5">The sequence shown here is derived from an EMBL/GenBank/DDBJ whole genome shotgun (WGS) entry which is preliminary data.</text>
</comment>
<dbReference type="GO" id="GO:0004553">
    <property type="term" value="F:hydrolase activity, hydrolyzing O-glycosyl compounds"/>
    <property type="evidence" value="ECO:0007669"/>
    <property type="project" value="InterPro"/>
</dbReference>
<sequence length="730" mass="82961">MLKKLQKKQISLIVGAGLCAFLAGAVASAPGMGQYMGQWLKNFKNEPQQLTEATKAKSAVFPLVLQSPQERAAKLEELAKGFPSPDRNRARYLLASDLIEAKEAKQALSLMEGLENDYPVLAPYILLKRAQAYDILGEEGKASDQRQAVVKRYPEHPAAAKAFYLIALPEYQDKAIAEFPSHPLTWDIIRKRLQENPNQPELKLILAKHAYDQPGILPVLDQLVKNPALKPEQWEIIATGYWENNQFTKAANAYAKAVVTPLNLYRTARGLQIGGKQEQAIATYQKLINTFPEASETGTALLRLAEMSKIRKNALPYLDRVINQFPEYAGEALLAKANILQAQNDTQGANQALELLVSKHGKTEEAAEYRWKMAQQKAKVSDYQAAWQWAQPIPINNPDSILAPRAGFWLGKWAMKAGKVQEAKQAYEYVISEFPYSYYAWRSAVTLGLNVGNFNNLRQLQPEVVPLVRPVPTAGSETFKELYLLAQDRDAWLQWQTEFQNKMQPTVAEQFTEGLMRLAKGENIIGIDKISKLEDREKPEEQAEYEALSKQVIYWQARYPFPYLKEIEYWSQKRQLNPLLVTALIRQESRFEPKIKSVANATGLMQVLPSTAKWIAPQLKENSKNFDLENPNDNIMLGTWYLDHTHQQYGNNSLLAIASYNAGPGNVAKWLQTLPKEDTDEFVENIPFNETRNYVRQVFGNYWNYLRLYNPEISRIVGQYSAKHPQLPQQ</sequence>
<feature type="domain" description="Transglycosylase SLT" evidence="4">
    <location>
        <begin position="567"/>
        <end position="681"/>
    </location>
</feature>
<proteinExistence type="inferred from homology"/>
<accession>A0A3S1A1K7</accession>
<dbReference type="InterPro" id="IPR008258">
    <property type="entry name" value="Transglycosylase_SLT_dom_1"/>
</dbReference>
<dbReference type="Pfam" id="PF13174">
    <property type="entry name" value="TPR_6"/>
    <property type="match status" value="2"/>
</dbReference>
<dbReference type="EMBL" id="RSCJ01000017">
    <property type="protein sequence ID" value="RUR77537.1"/>
    <property type="molecule type" value="Genomic_DNA"/>
</dbReference>